<feature type="chain" id="PRO_5004353502" evidence="1">
    <location>
        <begin position="24"/>
        <end position="749"/>
    </location>
</feature>
<keyword evidence="1" id="KW-0732">Signal</keyword>
<gene>
    <name evidence="2" type="ORF">Anapl_12060</name>
</gene>
<proteinExistence type="predicted"/>
<organism evidence="2 3">
    <name type="scientific">Anas platyrhynchos</name>
    <name type="common">Mallard</name>
    <name type="synonym">Anas boschas</name>
    <dbReference type="NCBI Taxonomy" id="8839"/>
    <lineage>
        <taxon>Eukaryota</taxon>
        <taxon>Metazoa</taxon>
        <taxon>Chordata</taxon>
        <taxon>Craniata</taxon>
        <taxon>Vertebrata</taxon>
        <taxon>Euteleostomi</taxon>
        <taxon>Archelosauria</taxon>
        <taxon>Archosauria</taxon>
        <taxon>Dinosauria</taxon>
        <taxon>Saurischia</taxon>
        <taxon>Theropoda</taxon>
        <taxon>Coelurosauria</taxon>
        <taxon>Aves</taxon>
        <taxon>Neognathae</taxon>
        <taxon>Galloanserae</taxon>
        <taxon>Anseriformes</taxon>
        <taxon>Anatidae</taxon>
        <taxon>Anatinae</taxon>
        <taxon>Anas</taxon>
    </lineage>
</organism>
<evidence type="ECO:0000256" key="1">
    <source>
        <dbReference type="SAM" id="SignalP"/>
    </source>
</evidence>
<keyword evidence="3" id="KW-1185">Reference proteome</keyword>
<accession>R0JEF4</accession>
<sequence>MDLLLLCFQHVVLFYHILLQLDAFTPYKDLLLQQLMLDSAEVTAASIEGAKYNKNLDNSDLLSLLQGTGQYTLKTLRQKHGGTTFCFTEFLPVAKEAGFFLSHMHTYRNHSATWFLTLDVHPYRDISNACYSQKGFRSSGAFDYSETNESYRFRHLGELNKVRRCQCQEMCLEDTTVLSVPHPRQGFSADFEPGSCLELLDTSAAPTLEASPQMLDPVTAQLPARDRSFSCSYDFVRPPTRIQICSVLKGLGVPCSVLKGPEYPVTKSQTKFTPNKKPSPFGRCEIGPKLINGAQWECIIINRPYMGPLKICSSLGSLKAAGFDSSDLSQERPPPAAMPIEAEQEQAVFSSTIYCHLGSATKTSTAFCCFHQRPQCKGCCDANSDIVLSAENKEVISRQEIPGVEVKAAVEQEANTELRCCSRRCSCSSPEITSSLMPEVMLGPASPAVSWTTPETSALQTCRASTYRYLKDSTSDLIEMDSDDHLLMAARWSTAEALFQLEQRSSELRGFSTGQKPAICEWSNAFPACTHTHAQADDEHAPILAADDVHTPRLEETFIYHQFPAKRKCIKSWEHPARASQSWQLESAELSRPLNVSMLSFHNKCWFSPLNHWNNLIKTAKKPDVSVVKTSSVPPWMGHGGQGRLELGNPVLQQRGQNTATMQLRYHTYTTSGNIPEQFWAFPITNGLLASFRAAMTWLPSGAVQPIFSQTQKKSSITKKLFCGSIVWLLLKYSMGYNTRNIYMKNAQQ</sequence>
<evidence type="ECO:0000313" key="3">
    <source>
        <dbReference type="Proteomes" id="UP000296049"/>
    </source>
</evidence>
<dbReference type="AlphaFoldDB" id="R0JEF4"/>
<name>R0JEF4_ANAPL</name>
<reference evidence="3" key="1">
    <citation type="journal article" date="2013" name="Nat. Genet.">
        <title>The duck genome and transcriptome provide insight into an avian influenza virus reservoir species.</title>
        <authorList>
            <person name="Huang Y."/>
            <person name="Li Y."/>
            <person name="Burt D.W."/>
            <person name="Chen H."/>
            <person name="Zhang Y."/>
            <person name="Qian W."/>
            <person name="Kim H."/>
            <person name="Gan S."/>
            <person name="Zhao Y."/>
            <person name="Li J."/>
            <person name="Yi K."/>
            <person name="Feng H."/>
            <person name="Zhu P."/>
            <person name="Li B."/>
            <person name="Liu Q."/>
            <person name="Fairley S."/>
            <person name="Magor K.E."/>
            <person name="Du Z."/>
            <person name="Hu X."/>
            <person name="Goodman L."/>
            <person name="Tafer H."/>
            <person name="Vignal A."/>
            <person name="Lee T."/>
            <person name="Kim K.W."/>
            <person name="Sheng Z."/>
            <person name="An Y."/>
            <person name="Searle S."/>
            <person name="Herrero J."/>
            <person name="Groenen M.A."/>
            <person name="Crooijmans R.P."/>
            <person name="Faraut T."/>
            <person name="Cai Q."/>
            <person name="Webster R.G."/>
            <person name="Aldridge J.R."/>
            <person name="Warren W.C."/>
            <person name="Bartschat S."/>
            <person name="Kehr S."/>
            <person name="Marz M."/>
            <person name="Stadler P.F."/>
            <person name="Smith J."/>
            <person name="Kraus R.H."/>
            <person name="Zhao Y."/>
            <person name="Ren L."/>
            <person name="Fei J."/>
            <person name="Morisson M."/>
            <person name="Kaiser P."/>
            <person name="Griffin D.K."/>
            <person name="Rao M."/>
            <person name="Pitel F."/>
            <person name="Wang J."/>
            <person name="Li N."/>
        </authorList>
    </citation>
    <scope>NUCLEOTIDE SEQUENCE [LARGE SCALE GENOMIC DNA]</scope>
</reference>
<protein>
    <submittedName>
        <fullName evidence="2">Uncharacterized protein</fullName>
    </submittedName>
</protein>
<feature type="signal peptide" evidence="1">
    <location>
        <begin position="1"/>
        <end position="23"/>
    </location>
</feature>
<dbReference type="Proteomes" id="UP000296049">
    <property type="component" value="Unassembled WGS sequence"/>
</dbReference>
<dbReference type="EMBL" id="KB744212">
    <property type="protein sequence ID" value="EOA95650.1"/>
    <property type="molecule type" value="Genomic_DNA"/>
</dbReference>
<evidence type="ECO:0000313" key="2">
    <source>
        <dbReference type="EMBL" id="EOA95650.1"/>
    </source>
</evidence>